<feature type="region of interest" description="Disordered" evidence="1">
    <location>
        <begin position="114"/>
        <end position="137"/>
    </location>
</feature>
<gene>
    <name evidence="2" type="ORF">FB45DRAFT_206925</name>
</gene>
<dbReference type="AlphaFoldDB" id="A0AAD7CFY5"/>
<evidence type="ECO:0000313" key="2">
    <source>
        <dbReference type="EMBL" id="KAJ7647714.1"/>
    </source>
</evidence>
<organism evidence="2 3">
    <name type="scientific">Roridomyces roridus</name>
    <dbReference type="NCBI Taxonomy" id="1738132"/>
    <lineage>
        <taxon>Eukaryota</taxon>
        <taxon>Fungi</taxon>
        <taxon>Dikarya</taxon>
        <taxon>Basidiomycota</taxon>
        <taxon>Agaricomycotina</taxon>
        <taxon>Agaricomycetes</taxon>
        <taxon>Agaricomycetidae</taxon>
        <taxon>Agaricales</taxon>
        <taxon>Marasmiineae</taxon>
        <taxon>Mycenaceae</taxon>
        <taxon>Roridomyces</taxon>
    </lineage>
</organism>
<dbReference type="EMBL" id="JARKIF010000002">
    <property type="protein sequence ID" value="KAJ7647714.1"/>
    <property type="molecule type" value="Genomic_DNA"/>
</dbReference>
<proteinExistence type="predicted"/>
<keyword evidence="3" id="KW-1185">Reference proteome</keyword>
<evidence type="ECO:0000256" key="1">
    <source>
        <dbReference type="SAM" id="MobiDB-lite"/>
    </source>
</evidence>
<sequence>PLPPDFTSLYRLFLRTSAASVLHQPRATRYLRKLWRPTFEDAARATSQLQNQSHNRNELERWLESWHLRIDNTLALLFTSSKTKGIPHQVTRNLALLFRSEQARLDTQRFPQWKPQLPLDSSEYKPGTPELPERRRREEAGALDALQDVVRMAEGRAQLTFGKIRVGRRFRN</sequence>
<accession>A0AAD7CFY5</accession>
<evidence type="ECO:0000313" key="3">
    <source>
        <dbReference type="Proteomes" id="UP001221142"/>
    </source>
</evidence>
<name>A0AAD7CFY5_9AGAR</name>
<comment type="caution">
    <text evidence="2">The sequence shown here is derived from an EMBL/GenBank/DDBJ whole genome shotgun (WGS) entry which is preliminary data.</text>
</comment>
<dbReference type="Proteomes" id="UP001221142">
    <property type="component" value="Unassembled WGS sequence"/>
</dbReference>
<reference evidence="2" key="1">
    <citation type="submission" date="2023-03" db="EMBL/GenBank/DDBJ databases">
        <title>Massive genome expansion in bonnet fungi (Mycena s.s.) driven by repeated elements and novel gene families across ecological guilds.</title>
        <authorList>
            <consortium name="Lawrence Berkeley National Laboratory"/>
            <person name="Harder C.B."/>
            <person name="Miyauchi S."/>
            <person name="Viragh M."/>
            <person name="Kuo A."/>
            <person name="Thoen E."/>
            <person name="Andreopoulos B."/>
            <person name="Lu D."/>
            <person name="Skrede I."/>
            <person name="Drula E."/>
            <person name="Henrissat B."/>
            <person name="Morin E."/>
            <person name="Kohler A."/>
            <person name="Barry K."/>
            <person name="LaButti K."/>
            <person name="Morin E."/>
            <person name="Salamov A."/>
            <person name="Lipzen A."/>
            <person name="Mereny Z."/>
            <person name="Hegedus B."/>
            <person name="Baldrian P."/>
            <person name="Stursova M."/>
            <person name="Weitz H."/>
            <person name="Taylor A."/>
            <person name="Grigoriev I.V."/>
            <person name="Nagy L.G."/>
            <person name="Martin F."/>
            <person name="Kauserud H."/>
        </authorList>
    </citation>
    <scope>NUCLEOTIDE SEQUENCE</scope>
    <source>
        <strain evidence="2">9284</strain>
    </source>
</reference>
<feature type="non-terminal residue" evidence="2">
    <location>
        <position position="1"/>
    </location>
</feature>
<protein>
    <submittedName>
        <fullName evidence="2">Uncharacterized protein</fullName>
    </submittedName>
</protein>